<evidence type="ECO:0000259" key="2">
    <source>
        <dbReference type="Pfam" id="PF13391"/>
    </source>
</evidence>
<dbReference type="AlphaFoldDB" id="A0AAD1H327"/>
<evidence type="ECO:0000313" key="4">
    <source>
        <dbReference type="Proteomes" id="UP000464624"/>
    </source>
</evidence>
<dbReference type="Proteomes" id="UP000464624">
    <property type="component" value="Chromosome"/>
</dbReference>
<accession>A0AAD1H327</accession>
<name>A0AAD1H327_MYCXE</name>
<dbReference type="Pfam" id="PF13391">
    <property type="entry name" value="HNH_2"/>
    <property type="match status" value="1"/>
</dbReference>
<organism evidence="3 4">
    <name type="scientific">Mycobacterium xenopi</name>
    <dbReference type="NCBI Taxonomy" id="1789"/>
    <lineage>
        <taxon>Bacteria</taxon>
        <taxon>Bacillati</taxon>
        <taxon>Actinomycetota</taxon>
        <taxon>Actinomycetes</taxon>
        <taxon>Mycobacteriales</taxon>
        <taxon>Mycobacteriaceae</taxon>
        <taxon>Mycobacterium</taxon>
    </lineage>
</organism>
<dbReference type="KEGG" id="mxe:MYXE_24090"/>
<reference evidence="3 4" key="1">
    <citation type="submission" date="2019-12" db="EMBL/GenBank/DDBJ databases">
        <title>Complete genome sequence of Mycolicibacterium xenopi str. JCM15661T.</title>
        <authorList>
            <person name="Yoshida M."/>
            <person name="Fukano H."/>
            <person name="Asakura T."/>
            <person name="Hoshino Y."/>
        </authorList>
    </citation>
    <scope>NUCLEOTIDE SEQUENCE [LARGE SCALE GENOMIC DNA]</scope>
    <source>
        <strain evidence="3 4">JCM 15661T</strain>
    </source>
</reference>
<evidence type="ECO:0000313" key="3">
    <source>
        <dbReference type="EMBL" id="BBU22619.1"/>
    </source>
</evidence>
<feature type="domain" description="HNH nuclease" evidence="2">
    <location>
        <begin position="15"/>
        <end position="58"/>
    </location>
</feature>
<dbReference type="InterPro" id="IPR003615">
    <property type="entry name" value="HNH_nuc"/>
</dbReference>
<feature type="compositionally biased region" description="Basic and acidic residues" evidence="1">
    <location>
        <begin position="15"/>
        <end position="34"/>
    </location>
</feature>
<proteinExistence type="predicted"/>
<protein>
    <recommendedName>
        <fullName evidence="2">HNH nuclease domain-containing protein</fullName>
    </recommendedName>
</protein>
<feature type="region of interest" description="Disordered" evidence="1">
    <location>
        <begin position="1"/>
        <end position="34"/>
    </location>
</feature>
<sequence length="72" mass="7841">MDARTGGGFPVVVGEEAHIRSGRPDGPRYDPDYPSADIDKYENLMLLCPTHHTLIDAHNGDAHPPTHLNPSP</sequence>
<dbReference type="RefSeq" id="WP_085194514.1">
    <property type="nucleotide sequence ID" value="NZ_AP022314.1"/>
</dbReference>
<gene>
    <name evidence="3" type="ORF">MYXE_24090</name>
</gene>
<dbReference type="EMBL" id="AP022314">
    <property type="protein sequence ID" value="BBU22619.1"/>
    <property type="molecule type" value="Genomic_DNA"/>
</dbReference>
<evidence type="ECO:0000256" key="1">
    <source>
        <dbReference type="SAM" id="MobiDB-lite"/>
    </source>
</evidence>